<protein>
    <submittedName>
        <fullName evidence="2">Caffeoylshikimate esterase-like isoform X1</fullName>
    </submittedName>
</protein>
<sequence length="326" mass="37232">MAREKVEENESIKYDEEFITNSQGKKLFTCRWIPKNTEPKALVFVCHGYAAECSIFMRDTFTRLARAGYGVYGMDYIGHGKSSGLQGYIPNFNDLVGDCSSFFVSVCERAENRNKQRYLLGESMGGAVLLLLHRKQPTYWHGAVLVAPMCKIADEMKPPPFIIPILIGLANIIPTWKIVPINDVIDLAHKNPEKRQEIRNNPYCYKGKPRLKTAEQMLSVSLDLEKHLHEVSLPFLIVHGGDDKVTDPLVSKLLYESASSTDKKFNLYPGMWHSLTFTEQPENIDRVFHDIIAWLDERTASVNVRSEMEEKAKHDRIHLSSDMKLK</sequence>
<gene>
    <name evidence="2" type="ORF">FCM35_KLT05311</name>
</gene>
<dbReference type="Gene3D" id="3.40.50.1820">
    <property type="entry name" value="alpha/beta hydrolase"/>
    <property type="match status" value="1"/>
</dbReference>
<dbReference type="OrthoDB" id="2498029at2759"/>
<dbReference type="FunFam" id="3.40.50.1820:FF:000036">
    <property type="entry name" value="Alpha/beta-Hydrolases superfamily protein"/>
    <property type="match status" value="1"/>
</dbReference>
<name>A0A833QP24_9POAL</name>
<evidence type="ECO:0000313" key="2">
    <source>
        <dbReference type="EMBL" id="KAF3329980.1"/>
    </source>
</evidence>
<keyword evidence="3" id="KW-1185">Reference proteome</keyword>
<dbReference type="Pfam" id="PF12146">
    <property type="entry name" value="Hydrolase_4"/>
    <property type="match status" value="1"/>
</dbReference>
<evidence type="ECO:0000313" key="3">
    <source>
        <dbReference type="Proteomes" id="UP000623129"/>
    </source>
</evidence>
<dbReference type="InterPro" id="IPR000073">
    <property type="entry name" value="AB_hydrolase_1"/>
</dbReference>
<dbReference type="PRINTS" id="PR00111">
    <property type="entry name" value="ABHYDROLASE"/>
</dbReference>
<dbReference type="InterPro" id="IPR022742">
    <property type="entry name" value="Hydrolase_4"/>
</dbReference>
<dbReference type="PANTHER" id="PTHR11614">
    <property type="entry name" value="PHOSPHOLIPASE-RELATED"/>
    <property type="match status" value="1"/>
</dbReference>
<feature type="domain" description="Serine aminopeptidase S33" evidence="1">
    <location>
        <begin position="38"/>
        <end position="277"/>
    </location>
</feature>
<dbReference type="InterPro" id="IPR051044">
    <property type="entry name" value="MAG_DAG_Lipase"/>
</dbReference>
<dbReference type="Proteomes" id="UP000623129">
    <property type="component" value="Unassembled WGS sequence"/>
</dbReference>
<proteinExistence type="predicted"/>
<organism evidence="2 3">
    <name type="scientific">Carex littledalei</name>
    <dbReference type="NCBI Taxonomy" id="544730"/>
    <lineage>
        <taxon>Eukaryota</taxon>
        <taxon>Viridiplantae</taxon>
        <taxon>Streptophyta</taxon>
        <taxon>Embryophyta</taxon>
        <taxon>Tracheophyta</taxon>
        <taxon>Spermatophyta</taxon>
        <taxon>Magnoliopsida</taxon>
        <taxon>Liliopsida</taxon>
        <taxon>Poales</taxon>
        <taxon>Cyperaceae</taxon>
        <taxon>Cyperoideae</taxon>
        <taxon>Cariceae</taxon>
        <taxon>Carex</taxon>
        <taxon>Carex subgen. Euthyceras</taxon>
    </lineage>
</organism>
<dbReference type="InterPro" id="IPR029058">
    <property type="entry name" value="AB_hydrolase_fold"/>
</dbReference>
<dbReference type="SUPFAM" id="SSF53474">
    <property type="entry name" value="alpha/beta-Hydrolases"/>
    <property type="match status" value="1"/>
</dbReference>
<evidence type="ECO:0000259" key="1">
    <source>
        <dbReference type="Pfam" id="PF12146"/>
    </source>
</evidence>
<comment type="caution">
    <text evidence="2">The sequence shown here is derived from an EMBL/GenBank/DDBJ whole genome shotgun (WGS) entry which is preliminary data.</text>
</comment>
<dbReference type="AlphaFoldDB" id="A0A833QP24"/>
<accession>A0A833QP24</accession>
<dbReference type="EMBL" id="SWLB01000014">
    <property type="protein sequence ID" value="KAF3329980.1"/>
    <property type="molecule type" value="Genomic_DNA"/>
</dbReference>
<reference evidence="2" key="1">
    <citation type="submission" date="2020-01" db="EMBL/GenBank/DDBJ databases">
        <title>Genome sequence of Kobresia littledalei, the first chromosome-level genome in the family Cyperaceae.</title>
        <authorList>
            <person name="Qu G."/>
        </authorList>
    </citation>
    <scope>NUCLEOTIDE SEQUENCE</scope>
    <source>
        <strain evidence="2">C.B.Clarke</strain>
        <tissue evidence="2">Leaf</tissue>
    </source>
</reference>